<sequence>MESVFEPQMFLFGSRLITSSPHRPRMETSNKTGSKEYMLCISRALRLALATCSSDVKLDMNTFSTECNHIPIYDVRITFWHHHIDNWNKKQVRSYSSDREKESSIQNQNDVKESVLKIEEIQKIR</sequence>
<proteinExistence type="predicted"/>
<organism evidence="1 2">
    <name type="scientific">Araneus ventricosus</name>
    <name type="common">Orbweaver spider</name>
    <name type="synonym">Epeira ventricosa</name>
    <dbReference type="NCBI Taxonomy" id="182803"/>
    <lineage>
        <taxon>Eukaryota</taxon>
        <taxon>Metazoa</taxon>
        <taxon>Ecdysozoa</taxon>
        <taxon>Arthropoda</taxon>
        <taxon>Chelicerata</taxon>
        <taxon>Arachnida</taxon>
        <taxon>Araneae</taxon>
        <taxon>Araneomorphae</taxon>
        <taxon>Entelegynae</taxon>
        <taxon>Araneoidea</taxon>
        <taxon>Araneidae</taxon>
        <taxon>Araneus</taxon>
    </lineage>
</organism>
<comment type="caution">
    <text evidence="1">The sequence shown here is derived from an EMBL/GenBank/DDBJ whole genome shotgun (WGS) entry which is preliminary data.</text>
</comment>
<accession>A0A4Y2NRW9</accession>
<reference evidence="1 2" key="1">
    <citation type="journal article" date="2019" name="Sci. Rep.">
        <title>Orb-weaving spider Araneus ventricosus genome elucidates the spidroin gene catalogue.</title>
        <authorList>
            <person name="Kono N."/>
            <person name="Nakamura H."/>
            <person name="Ohtoshi R."/>
            <person name="Moran D.A.P."/>
            <person name="Shinohara A."/>
            <person name="Yoshida Y."/>
            <person name="Fujiwara M."/>
            <person name="Mori M."/>
            <person name="Tomita M."/>
            <person name="Arakawa K."/>
        </authorList>
    </citation>
    <scope>NUCLEOTIDE SEQUENCE [LARGE SCALE GENOMIC DNA]</scope>
</reference>
<name>A0A4Y2NRW9_ARAVE</name>
<keyword evidence="2" id="KW-1185">Reference proteome</keyword>
<dbReference type="EMBL" id="BGPR01009610">
    <property type="protein sequence ID" value="GBN41130.1"/>
    <property type="molecule type" value="Genomic_DNA"/>
</dbReference>
<protein>
    <submittedName>
        <fullName evidence="1">Uncharacterized protein</fullName>
    </submittedName>
</protein>
<evidence type="ECO:0000313" key="2">
    <source>
        <dbReference type="Proteomes" id="UP000499080"/>
    </source>
</evidence>
<evidence type="ECO:0000313" key="1">
    <source>
        <dbReference type="EMBL" id="GBN41130.1"/>
    </source>
</evidence>
<dbReference type="Proteomes" id="UP000499080">
    <property type="component" value="Unassembled WGS sequence"/>
</dbReference>
<gene>
    <name evidence="1" type="ORF">AVEN_60360_1</name>
</gene>
<dbReference type="AlphaFoldDB" id="A0A4Y2NRW9"/>